<comment type="subcellular location">
    <subcellularLocation>
        <location evidence="1">Membrane</location>
    </subcellularLocation>
</comment>
<name>A0ABR7LUP8_9ACTN</name>
<reference evidence="3 4" key="1">
    <citation type="submission" date="2020-06" db="EMBL/GenBank/DDBJ databases">
        <title>Actinomadura xiongansis sp. nov., isolated from soil of Baiyangdian.</title>
        <authorList>
            <person name="Zhang X."/>
        </authorList>
    </citation>
    <scope>NUCLEOTIDE SEQUENCE [LARGE SCALE GENOMIC DNA]</scope>
    <source>
        <strain evidence="3 4">HBUM206468</strain>
    </source>
</reference>
<dbReference type="EMBL" id="JABVEC010000019">
    <property type="protein sequence ID" value="MBC6468578.1"/>
    <property type="molecule type" value="Genomic_DNA"/>
</dbReference>
<evidence type="ECO:0000313" key="4">
    <source>
        <dbReference type="Proteomes" id="UP000805614"/>
    </source>
</evidence>
<dbReference type="InterPro" id="IPR032710">
    <property type="entry name" value="NTF2-like_dom_sf"/>
</dbReference>
<keyword evidence="4" id="KW-1185">Reference proteome</keyword>
<proteinExistence type="predicted"/>
<evidence type="ECO:0000256" key="2">
    <source>
        <dbReference type="ARBA" id="ARBA00023136"/>
    </source>
</evidence>
<evidence type="ECO:0008006" key="5">
    <source>
        <dbReference type="Google" id="ProtNLM"/>
    </source>
</evidence>
<organism evidence="3 4">
    <name type="scientific">Actinomadura alba</name>
    <dbReference type="NCBI Taxonomy" id="406431"/>
    <lineage>
        <taxon>Bacteria</taxon>
        <taxon>Bacillati</taxon>
        <taxon>Actinomycetota</taxon>
        <taxon>Actinomycetes</taxon>
        <taxon>Streptosporangiales</taxon>
        <taxon>Thermomonosporaceae</taxon>
        <taxon>Actinomadura</taxon>
    </lineage>
</organism>
<dbReference type="SUPFAM" id="SSF54427">
    <property type="entry name" value="NTF2-like"/>
    <property type="match status" value="1"/>
</dbReference>
<dbReference type="PANTHER" id="PTHR37042">
    <property type="entry name" value="OUTER MEMBRANE PROTEIN RV1973"/>
    <property type="match status" value="1"/>
</dbReference>
<keyword evidence="2" id="KW-0472">Membrane</keyword>
<protein>
    <recommendedName>
        <fullName evidence="5">Mce-associated membrane protein</fullName>
    </recommendedName>
</protein>
<dbReference type="Proteomes" id="UP000805614">
    <property type="component" value="Unassembled WGS sequence"/>
</dbReference>
<evidence type="ECO:0000313" key="3">
    <source>
        <dbReference type="EMBL" id="MBC6468578.1"/>
    </source>
</evidence>
<sequence>MLAAALVPAVIAASCAGWFGWSYYRAAHDDSLRYSQSRDEVLRAGEQAVQNLNTLDHRDVDRGLNIWLDSSAGELHQQITQGREQFEQQVRQAKTISTARILEGAVTELDDRAGKAGVIVAVQITVTPPTGTPTTKQSRLLGQLTRTSSGWKLTALGQAPIGDTAPNPGSTPRS</sequence>
<evidence type="ECO:0000256" key="1">
    <source>
        <dbReference type="ARBA" id="ARBA00004370"/>
    </source>
</evidence>
<comment type="caution">
    <text evidence="3">The sequence shown here is derived from an EMBL/GenBank/DDBJ whole genome shotgun (WGS) entry which is preliminary data.</text>
</comment>
<dbReference type="PANTHER" id="PTHR37042:SF4">
    <property type="entry name" value="OUTER MEMBRANE PROTEIN RV1973"/>
    <property type="match status" value="1"/>
</dbReference>
<accession>A0ABR7LUP8</accession>
<gene>
    <name evidence="3" type="ORF">HKK74_24220</name>
</gene>